<organism evidence="4 5">
    <name type="scientific">Actinopolymorpha pittospori</name>
    <dbReference type="NCBI Taxonomy" id="648752"/>
    <lineage>
        <taxon>Bacteria</taxon>
        <taxon>Bacillati</taxon>
        <taxon>Actinomycetota</taxon>
        <taxon>Actinomycetes</taxon>
        <taxon>Propionibacteriales</taxon>
        <taxon>Actinopolymorphaceae</taxon>
        <taxon>Actinopolymorpha</taxon>
    </lineage>
</organism>
<dbReference type="RefSeq" id="WP_192754978.1">
    <property type="nucleotide sequence ID" value="NZ_BAABJL010000176.1"/>
</dbReference>
<accession>A0A927RE66</accession>
<keyword evidence="5" id="KW-1185">Reference proteome</keyword>
<reference evidence="4" key="1">
    <citation type="submission" date="2020-10" db="EMBL/GenBank/DDBJ databases">
        <title>Sequencing the genomes of 1000 actinobacteria strains.</title>
        <authorList>
            <person name="Klenk H.-P."/>
        </authorList>
    </citation>
    <scope>NUCLEOTIDE SEQUENCE</scope>
    <source>
        <strain evidence="4">DSM 45354</strain>
    </source>
</reference>
<feature type="compositionally biased region" description="Basic and acidic residues" evidence="1">
    <location>
        <begin position="201"/>
        <end position="215"/>
    </location>
</feature>
<feature type="transmembrane region" description="Helical" evidence="2">
    <location>
        <begin position="87"/>
        <end position="109"/>
    </location>
</feature>
<dbReference type="EMBL" id="JADBEM010000001">
    <property type="protein sequence ID" value="MBE1611824.1"/>
    <property type="molecule type" value="Genomic_DNA"/>
</dbReference>
<name>A0A927RE66_9ACTN</name>
<feature type="region of interest" description="Disordered" evidence="1">
    <location>
        <begin position="192"/>
        <end position="215"/>
    </location>
</feature>
<protein>
    <recommendedName>
        <fullName evidence="3">Outer membrane channel protein CpnT-like N-terminal domain-containing protein</fullName>
    </recommendedName>
</protein>
<gene>
    <name evidence="4" type="ORF">HEB94_008672</name>
</gene>
<evidence type="ECO:0000313" key="4">
    <source>
        <dbReference type="EMBL" id="MBE1611824.1"/>
    </source>
</evidence>
<evidence type="ECO:0000313" key="5">
    <source>
        <dbReference type="Proteomes" id="UP000638648"/>
    </source>
</evidence>
<comment type="caution">
    <text evidence="4">The sequence shown here is derived from an EMBL/GenBank/DDBJ whole genome shotgun (WGS) entry which is preliminary data.</text>
</comment>
<feature type="transmembrane region" description="Helical" evidence="2">
    <location>
        <begin position="115"/>
        <end position="140"/>
    </location>
</feature>
<dbReference type="Proteomes" id="UP000638648">
    <property type="component" value="Unassembled WGS sequence"/>
</dbReference>
<keyword evidence="2" id="KW-0812">Transmembrane</keyword>
<dbReference type="AlphaFoldDB" id="A0A927RE66"/>
<evidence type="ECO:0000256" key="2">
    <source>
        <dbReference type="SAM" id="Phobius"/>
    </source>
</evidence>
<feature type="domain" description="Outer membrane channel protein CpnT-like N-terminal" evidence="3">
    <location>
        <begin position="17"/>
        <end position="145"/>
    </location>
</feature>
<keyword evidence="2" id="KW-1133">Transmembrane helix</keyword>
<dbReference type="Pfam" id="PF25547">
    <property type="entry name" value="WXG100_2"/>
    <property type="match status" value="1"/>
</dbReference>
<keyword evidence="2" id="KW-0472">Membrane</keyword>
<evidence type="ECO:0000256" key="1">
    <source>
        <dbReference type="SAM" id="MobiDB-lite"/>
    </source>
</evidence>
<sequence length="335" mass="36408">MGLQLPQELIEALSWVGCTWPEADESILFDCGSAWLAFGEASEKHAKLAVTAVDKMVQENTSPGITAFDEYWQKVAGEDSYLADSRIVANAVAVAFFSAAALVLILKVLVIVQLIAFAIILAAAIAAAFFTLGASLAAAAEAAVAINRTIVMSVQLTIALIRELGPLLSDLARDHLSKEIQRLDGRPIHSSKYGVDSFDTPQERADAKDEYQRRKDDLAYDAAQGRSTPDTEREAEVALGLEATGSVKGPVQNSTDPRADFVDATGQPWDVKGFLTHSDPNRTYTRSRAENKILRDIQNGEYVALDTRGLSPADFEDLKDLVASHPEWRGKVVIY</sequence>
<dbReference type="InterPro" id="IPR057746">
    <property type="entry name" value="CpnT-like_N"/>
</dbReference>
<evidence type="ECO:0000259" key="3">
    <source>
        <dbReference type="Pfam" id="PF25547"/>
    </source>
</evidence>
<proteinExistence type="predicted"/>